<feature type="compositionally biased region" description="Low complexity" evidence="1">
    <location>
        <begin position="1380"/>
        <end position="1394"/>
    </location>
</feature>
<organism evidence="3 4">
    <name type="scientific">Volvox africanus</name>
    <dbReference type="NCBI Taxonomy" id="51714"/>
    <lineage>
        <taxon>Eukaryota</taxon>
        <taxon>Viridiplantae</taxon>
        <taxon>Chlorophyta</taxon>
        <taxon>core chlorophytes</taxon>
        <taxon>Chlorophyceae</taxon>
        <taxon>CS clade</taxon>
        <taxon>Chlamydomonadales</taxon>
        <taxon>Volvocaceae</taxon>
        <taxon>Volvox</taxon>
    </lineage>
</organism>
<feature type="compositionally biased region" description="Low complexity" evidence="1">
    <location>
        <begin position="485"/>
        <end position="501"/>
    </location>
</feature>
<dbReference type="Proteomes" id="UP000747399">
    <property type="component" value="Unassembled WGS sequence"/>
</dbReference>
<evidence type="ECO:0000313" key="3">
    <source>
        <dbReference type="EMBL" id="GIL67927.1"/>
    </source>
</evidence>
<dbReference type="EMBL" id="BNCO01000106">
    <property type="protein sequence ID" value="GIL67927.1"/>
    <property type="molecule type" value="Genomic_DNA"/>
</dbReference>
<dbReference type="PANTHER" id="PTHR22427:SF7">
    <property type="entry name" value="GH15728P"/>
    <property type="match status" value="1"/>
</dbReference>
<gene>
    <name evidence="3" type="ORF">Vafri_21195</name>
</gene>
<protein>
    <recommendedName>
        <fullName evidence="2">BTBD8 BACK domain-containing protein</fullName>
    </recommendedName>
</protein>
<reference evidence="3" key="1">
    <citation type="journal article" date="2021" name="Proc. Natl. Acad. Sci. U.S.A.">
        <title>Three genomes in the algal genus Volvox reveal the fate of a haploid sex-determining region after a transition to homothallism.</title>
        <authorList>
            <person name="Yamamoto K."/>
            <person name="Hamaji T."/>
            <person name="Kawai-Toyooka H."/>
            <person name="Matsuzaki R."/>
            <person name="Takahashi F."/>
            <person name="Nishimura Y."/>
            <person name="Kawachi M."/>
            <person name="Noguchi H."/>
            <person name="Minakuchi Y."/>
            <person name="Umen J.G."/>
            <person name="Toyoda A."/>
            <person name="Nozaki H."/>
        </authorList>
    </citation>
    <scope>NUCLEOTIDE SEQUENCE</scope>
    <source>
        <strain evidence="3">NIES-3780</strain>
    </source>
</reference>
<feature type="compositionally biased region" description="Low complexity" evidence="1">
    <location>
        <begin position="1303"/>
        <end position="1313"/>
    </location>
</feature>
<feature type="region of interest" description="Disordered" evidence="1">
    <location>
        <begin position="840"/>
        <end position="871"/>
    </location>
</feature>
<evidence type="ECO:0000259" key="2">
    <source>
        <dbReference type="Pfam" id="PF26017"/>
    </source>
</evidence>
<sequence>MSITLRLHGERDGSECDVTGYTIAELRASGCEYLRSFLDFGAATIALQQPEEEGEDAATNVDLGVVLDVHTGSCGAALAASALHFLTRGSGAAPMEVDGANAAELLSLADLWCLDKLKAHVLESLRRNMCNGFRRPISGTTTVEAVPQVATLVKKGLDFGIADADGGLKRLYNDCRIWLAKWAARAWPTRTFANLQRDIQDDVLEAAKGLVDLDTAPVVLSTCRQLSGVPAVAWARRIQEMRNELTLYTMSYIWSNFLEVCARAGLRQCRSECWGALLEELRIHVAENPDPDAAVRVLPRWAGITKALMYGAAPATIAAALSREAGGYGGGGGGGDNGGFGSPWEGGPLAAAMAAAVAPGSSWLGRDEASQMQDLYELVRSYCVRHLSLVARCAAFRALSPSEQQSILLIAQEGICADLAMGTIEDATSLLQPGAAVAANGGGTRSSAAWVISLANDPAASPPPTMARPGRQRITRAGAVNSRQPPQLQSVASAPSAVSAAPAPPAPLAPRVAGVQPAGALFPLPSAAVAWPQLRTAERAARRSTSVRQTTDSSFSNATSAATTSGQTGDRQSVAVQPLSTSPSGTAAGAVAMGLRPASLTVVASPPLSGASQRRLSVEARPRSRRSSLMSAKGAAGSDGGLGSSAASINAAPLTDLLVRDAGNESPAASEAVTEGASAASTAGADDSIILVQRDAEEGGLDETDAAQTATPATLEIMERKVEAVGNCCGFGAGAGKETGATIQLQAAGLKAEADVVSTPEEVNTEVEVRDIWQPAAVATAWIGTRVEVRREGAEGGAEKSMAARRDMESELEVYGGESGLFTGGFREPTPVRILEDGAEADTSARVGDGAPEASIPSGTKPARDGAAEGAVSGRGSMHLQWIGAGTDDGAGSRLPQVPLPLVPLPTGAEILRPFAARGTEADLDGCFAYIVGDGGAVSQPPTPAQRQAVGLRGARLKDGDRGIDRCDGTGRCGSSTHTGVEPHTATHHPGTTRSSADDSIVGHHPDIRNLPSDVGSNFAVTAAASTLAATAGNAPVADDTRQPQAGASDAAVCAAAAANTAASTATAVAVVASAARGISPGSCSATAAADCARTQAVSGPKRAASGEASERSKGNCVAVAMLVVPPAGFDKSRSGGGSVAHGSADRSCAGTKPAGQRWVHGTATRSTFAVANEVKASGTAGRRSTVTKNGAAVVATTATATINASRTAVTERSQRSAADPAPAGAAAPSNRRTASSPRGASATTAGSCHLPDRAAAPPYRATARRAPAGDGGRAAAMRASASDGGAGGTPELHKVGEPTPRPRASSARSSPPIDTAVKRPRAFSARSNPAAGAPRHVANRTALHPQLPQPQSVGSRREVAAATVKGSIAAASTVKSPTAQRRSMPSSASARSSTGGGANAGAATPHAR</sequence>
<evidence type="ECO:0000313" key="4">
    <source>
        <dbReference type="Proteomes" id="UP000747399"/>
    </source>
</evidence>
<feature type="region of interest" description="Disordered" evidence="1">
    <location>
        <begin position="971"/>
        <end position="1009"/>
    </location>
</feature>
<feature type="compositionally biased region" description="Low complexity" evidence="1">
    <location>
        <begin position="543"/>
        <end position="565"/>
    </location>
</feature>
<feature type="region of interest" description="Disordered" evidence="1">
    <location>
        <begin position="605"/>
        <end position="644"/>
    </location>
</feature>
<dbReference type="Pfam" id="PF26017">
    <property type="entry name" value="BACK_BTBD8"/>
    <property type="match status" value="1"/>
</dbReference>
<feature type="compositionally biased region" description="Polar residues" evidence="1">
    <location>
        <begin position="1231"/>
        <end position="1247"/>
    </location>
</feature>
<feature type="region of interest" description="Disordered" evidence="1">
    <location>
        <begin position="540"/>
        <end position="586"/>
    </location>
</feature>
<proteinExistence type="predicted"/>
<dbReference type="PANTHER" id="PTHR22427">
    <property type="entry name" value="GH15728P"/>
    <property type="match status" value="1"/>
</dbReference>
<feature type="domain" description="BTBD8 BACK" evidence="2">
    <location>
        <begin position="166"/>
        <end position="260"/>
    </location>
</feature>
<keyword evidence="4" id="KW-1185">Reference proteome</keyword>
<feature type="region of interest" description="Disordered" evidence="1">
    <location>
        <begin position="1132"/>
        <end position="1162"/>
    </location>
</feature>
<feature type="region of interest" description="Disordered" evidence="1">
    <location>
        <begin position="1205"/>
        <end position="1409"/>
    </location>
</feature>
<feature type="region of interest" description="Disordered" evidence="1">
    <location>
        <begin position="479"/>
        <end position="505"/>
    </location>
</feature>
<feature type="compositionally biased region" description="Polar residues" evidence="1">
    <location>
        <begin position="566"/>
        <end position="585"/>
    </location>
</feature>
<dbReference type="InterPro" id="IPR043225">
    <property type="entry name" value="BACK_BTBD8"/>
</dbReference>
<feature type="compositionally biased region" description="Low complexity" evidence="1">
    <location>
        <begin position="1254"/>
        <end position="1284"/>
    </location>
</feature>
<feature type="compositionally biased region" description="Low complexity" evidence="1">
    <location>
        <begin position="1218"/>
        <end position="1229"/>
    </location>
</feature>
<comment type="caution">
    <text evidence="3">The sequence shown here is derived from an EMBL/GenBank/DDBJ whole genome shotgun (WGS) entry which is preliminary data.</text>
</comment>
<evidence type="ECO:0000256" key="1">
    <source>
        <dbReference type="SAM" id="MobiDB-lite"/>
    </source>
</evidence>
<name>A0A8J4BT56_9CHLO</name>
<accession>A0A8J4BT56</accession>